<dbReference type="SUPFAM" id="SSF103481">
    <property type="entry name" value="Multidrug resistance efflux transporter EmrE"/>
    <property type="match status" value="2"/>
</dbReference>
<comment type="caution">
    <text evidence="10">The sequence shown here is derived from an EMBL/GenBank/DDBJ whole genome shotgun (WGS) entry which is preliminary data.</text>
</comment>
<feature type="domain" description="EamA" evidence="9">
    <location>
        <begin position="5"/>
        <end position="140"/>
    </location>
</feature>
<dbReference type="PANTHER" id="PTHR22911:SF137">
    <property type="entry name" value="SOLUTE CARRIER FAMILY 35 MEMBER G2-RELATED"/>
    <property type="match status" value="1"/>
</dbReference>
<dbReference type="EMBL" id="DXBY01000329">
    <property type="protein sequence ID" value="HIZ37932.1"/>
    <property type="molecule type" value="Genomic_DNA"/>
</dbReference>
<feature type="transmembrane region" description="Helical" evidence="8">
    <location>
        <begin position="100"/>
        <end position="117"/>
    </location>
</feature>
<feature type="transmembrane region" description="Helical" evidence="8">
    <location>
        <begin position="7"/>
        <end position="27"/>
    </location>
</feature>
<comment type="subcellular location">
    <subcellularLocation>
        <location evidence="1">Cell membrane</location>
        <topology evidence="1">Multi-pass membrane protein</topology>
    </subcellularLocation>
</comment>
<dbReference type="Proteomes" id="UP000824037">
    <property type="component" value="Unassembled WGS sequence"/>
</dbReference>
<dbReference type="Pfam" id="PF00892">
    <property type="entry name" value="EamA"/>
    <property type="match status" value="2"/>
</dbReference>
<sequence>MDRRGLAAGFGGYLWWGLLPLYFPLLAPAGPFEITAHRVVWSLLLCLAVLAVLGRLGTFWRLLRTPAVLGRLALAAVLIATNWVTFVLAVLTGHVVDASLGYYINPLMTVLMAVAVLGERLRTAQWVAVALGAVGVLVIAIGHGTFPWISLVLALTFGCYGLVKKQVGAQVPALPGLAVETLVLAPLALGFLLVLAGTGSGVFGGPGERFGAPGLTLLLIGTGVLTTVPLVLFATAARRLPLAMVGLLQYVTPTMQYLTGVFIYHETMSGTRWVGFAVVWLALVVLSTDGYRAIRAGTPTPRER</sequence>
<evidence type="ECO:0000256" key="4">
    <source>
        <dbReference type="ARBA" id="ARBA00022475"/>
    </source>
</evidence>
<evidence type="ECO:0000256" key="8">
    <source>
        <dbReference type="SAM" id="Phobius"/>
    </source>
</evidence>
<evidence type="ECO:0000256" key="5">
    <source>
        <dbReference type="ARBA" id="ARBA00022692"/>
    </source>
</evidence>
<evidence type="ECO:0000259" key="9">
    <source>
        <dbReference type="Pfam" id="PF00892"/>
    </source>
</evidence>
<gene>
    <name evidence="10" type="primary">rarD</name>
    <name evidence="10" type="ORF">H9815_19325</name>
</gene>
<dbReference type="AlphaFoldDB" id="A0A9D2EI41"/>
<reference evidence="10" key="1">
    <citation type="journal article" date="2021" name="PeerJ">
        <title>Extensive microbial diversity within the chicken gut microbiome revealed by metagenomics and culture.</title>
        <authorList>
            <person name="Gilroy R."/>
            <person name="Ravi A."/>
            <person name="Getino M."/>
            <person name="Pursley I."/>
            <person name="Horton D.L."/>
            <person name="Alikhan N.F."/>
            <person name="Baker D."/>
            <person name="Gharbi K."/>
            <person name="Hall N."/>
            <person name="Watson M."/>
            <person name="Adriaenssens E.M."/>
            <person name="Foster-Nyarko E."/>
            <person name="Jarju S."/>
            <person name="Secka A."/>
            <person name="Antonio M."/>
            <person name="Oren A."/>
            <person name="Chaudhuri R.R."/>
            <person name="La Ragione R."/>
            <person name="Hildebrand F."/>
            <person name="Pallen M.J."/>
        </authorList>
    </citation>
    <scope>NUCLEOTIDE SEQUENCE</scope>
    <source>
        <strain evidence="10">ChiGjej4B4-7305</strain>
    </source>
</reference>
<evidence type="ECO:0000256" key="7">
    <source>
        <dbReference type="ARBA" id="ARBA00023136"/>
    </source>
</evidence>
<evidence type="ECO:0000256" key="1">
    <source>
        <dbReference type="ARBA" id="ARBA00004651"/>
    </source>
</evidence>
<feature type="transmembrane region" description="Helical" evidence="8">
    <location>
        <begin position="175"/>
        <end position="195"/>
    </location>
</feature>
<keyword evidence="5 8" id="KW-0812">Transmembrane</keyword>
<name>A0A9D2EI41_9MICO</name>
<dbReference type="NCBIfam" id="TIGR00688">
    <property type="entry name" value="rarD"/>
    <property type="match status" value="1"/>
</dbReference>
<feature type="transmembrane region" description="Helical" evidence="8">
    <location>
        <begin position="270"/>
        <end position="294"/>
    </location>
</feature>
<dbReference type="InterPro" id="IPR004626">
    <property type="entry name" value="RarD"/>
</dbReference>
<dbReference type="InterPro" id="IPR037185">
    <property type="entry name" value="EmrE-like"/>
</dbReference>
<feature type="transmembrane region" description="Helical" evidence="8">
    <location>
        <begin position="242"/>
        <end position="264"/>
    </location>
</feature>
<feature type="transmembrane region" description="Helical" evidence="8">
    <location>
        <begin position="39"/>
        <end position="60"/>
    </location>
</feature>
<evidence type="ECO:0000256" key="2">
    <source>
        <dbReference type="ARBA" id="ARBA00007362"/>
    </source>
</evidence>
<feature type="domain" description="EamA" evidence="9">
    <location>
        <begin position="151"/>
        <end position="287"/>
    </location>
</feature>
<dbReference type="InterPro" id="IPR000620">
    <property type="entry name" value="EamA_dom"/>
</dbReference>
<organism evidence="10 11">
    <name type="scientific">Candidatus Ruania gallistercoris</name>
    <dbReference type="NCBI Taxonomy" id="2838746"/>
    <lineage>
        <taxon>Bacteria</taxon>
        <taxon>Bacillati</taxon>
        <taxon>Actinomycetota</taxon>
        <taxon>Actinomycetes</taxon>
        <taxon>Micrococcales</taxon>
        <taxon>Ruaniaceae</taxon>
        <taxon>Ruania</taxon>
    </lineage>
</organism>
<accession>A0A9D2EI41</accession>
<protein>
    <submittedName>
        <fullName evidence="10">EamA family transporter RarD</fullName>
    </submittedName>
</protein>
<keyword evidence="7 8" id="KW-0472">Membrane</keyword>
<comment type="similarity">
    <text evidence="2">Belongs to the EamA transporter family.</text>
</comment>
<evidence type="ECO:0000313" key="10">
    <source>
        <dbReference type="EMBL" id="HIZ37932.1"/>
    </source>
</evidence>
<feature type="transmembrane region" description="Helical" evidence="8">
    <location>
        <begin position="147"/>
        <end position="163"/>
    </location>
</feature>
<reference evidence="10" key="2">
    <citation type="submission" date="2021-04" db="EMBL/GenBank/DDBJ databases">
        <authorList>
            <person name="Gilroy R."/>
        </authorList>
    </citation>
    <scope>NUCLEOTIDE SEQUENCE</scope>
    <source>
        <strain evidence="10">ChiGjej4B4-7305</strain>
    </source>
</reference>
<keyword evidence="6 8" id="KW-1133">Transmembrane helix</keyword>
<evidence type="ECO:0000256" key="6">
    <source>
        <dbReference type="ARBA" id="ARBA00022989"/>
    </source>
</evidence>
<dbReference type="GO" id="GO:0005886">
    <property type="term" value="C:plasma membrane"/>
    <property type="evidence" value="ECO:0007669"/>
    <property type="project" value="UniProtKB-SubCell"/>
</dbReference>
<feature type="transmembrane region" description="Helical" evidence="8">
    <location>
        <begin position="215"/>
        <end position="235"/>
    </location>
</feature>
<evidence type="ECO:0000256" key="3">
    <source>
        <dbReference type="ARBA" id="ARBA00022448"/>
    </source>
</evidence>
<feature type="transmembrane region" description="Helical" evidence="8">
    <location>
        <begin position="72"/>
        <end position="94"/>
    </location>
</feature>
<feature type="transmembrane region" description="Helical" evidence="8">
    <location>
        <begin position="124"/>
        <end position="141"/>
    </location>
</feature>
<evidence type="ECO:0000313" key="11">
    <source>
        <dbReference type="Proteomes" id="UP000824037"/>
    </source>
</evidence>
<dbReference type="PANTHER" id="PTHR22911">
    <property type="entry name" value="ACYL-MALONYL CONDENSING ENZYME-RELATED"/>
    <property type="match status" value="1"/>
</dbReference>
<proteinExistence type="inferred from homology"/>
<keyword evidence="4" id="KW-1003">Cell membrane</keyword>
<keyword evidence="3" id="KW-0813">Transport</keyword>